<dbReference type="InterPro" id="IPR001296">
    <property type="entry name" value="Glyco_trans_1"/>
</dbReference>
<dbReference type="Pfam" id="PF00534">
    <property type="entry name" value="Glycos_transf_1"/>
    <property type="match status" value="1"/>
</dbReference>
<dbReference type="PANTHER" id="PTHR12526:SF640">
    <property type="entry name" value="COLANIC ACID BIOSYNTHESIS GLYCOSYLTRANSFERASE WCAL-RELATED"/>
    <property type="match status" value="1"/>
</dbReference>
<proteinExistence type="inferred from homology"/>
<evidence type="ECO:0000256" key="3">
    <source>
        <dbReference type="ARBA" id="ARBA00022679"/>
    </source>
</evidence>
<keyword evidence="4" id="KW-0472">Membrane</keyword>
<keyword evidence="4" id="KW-0812">Transmembrane</keyword>
<sequence length="658" mass="68011">MGVGGAESLVCELVRRGRSRGWISSVASAGGVRADELAAEGVAIFPVPMARRSASGVARAALATHLAVRKAQPDVVIAHNVGATVVARLAVGRRIPVITVFHGVAEEDYPRAAQLLRRADTVVAVSAAIAGRLRENGLQEPTPIVIRNAVSPRRSPPRDESRKALDIPPDAPVVLCMARLVPQKRHDVLLDAWARMDPKLRAEKGALLLLAGDGPDREALRKRAEDLGVSGSVRFLGQRDDIPELLSAADVNVLTSDWEGLPISVLEALAAGVPVVASNVDGLSEVLAHGGGRLVPPGDPAAVAEALERLLADPTQLAAMGRAGRQTVARHYDPLAMADRYGELFERVHAVGRRRSRTMVTALLTGLAALLVGGVTFGIIAAQPPAYQARIGLVAGPVTPGPDTPTSQASFGEVVQLGMPAVNELVRAPSVLAGAVGAVDPPADPEALADAIAVEYIPETGVARITVVAGTPDGADALAMRVAQGVVDADVLAPVARLRTLDEHADVRQAAPDRLLATGLALTAASVAAVGVLALRRLTRPTVSRRSRLSDALTLAGASRPVTVLDMADPDLVARLTVLQNASTRPLRLIGTAPGDAHRVRSLTGELRASGAVMQVNGHAGDAAVVALLDGNRTGPDDVTAAVAALPDASALIAVVIT</sequence>
<accession>A0ABT1A5F4</accession>
<dbReference type="Proteomes" id="UP001165283">
    <property type="component" value="Unassembled WGS sequence"/>
</dbReference>
<gene>
    <name evidence="7" type="ORF">KDL28_24580</name>
</gene>
<feature type="domain" description="Glycosyltransferase subfamily 4-like N-terminal" evidence="6">
    <location>
        <begin position="3"/>
        <end position="153"/>
    </location>
</feature>
<dbReference type="SUPFAM" id="SSF53756">
    <property type="entry name" value="UDP-Glycosyltransferase/glycogen phosphorylase"/>
    <property type="match status" value="1"/>
</dbReference>
<keyword evidence="4" id="KW-1133">Transmembrane helix</keyword>
<dbReference type="EMBL" id="JAGSOV010000052">
    <property type="protein sequence ID" value="MCO1658242.1"/>
    <property type="molecule type" value="Genomic_DNA"/>
</dbReference>
<evidence type="ECO:0000259" key="6">
    <source>
        <dbReference type="Pfam" id="PF13439"/>
    </source>
</evidence>
<keyword evidence="3" id="KW-0808">Transferase</keyword>
<evidence type="ECO:0000313" key="8">
    <source>
        <dbReference type="Proteomes" id="UP001165283"/>
    </source>
</evidence>
<keyword evidence="8" id="KW-1185">Reference proteome</keyword>
<dbReference type="Pfam" id="PF13439">
    <property type="entry name" value="Glyco_transf_4"/>
    <property type="match status" value="1"/>
</dbReference>
<reference evidence="7" key="1">
    <citation type="submission" date="2021-04" db="EMBL/GenBank/DDBJ databases">
        <title>Pseudonocardia sp. nov., isolated from sandy soil of mangrove forest.</title>
        <authorList>
            <person name="Zan Z."/>
            <person name="Huang R."/>
            <person name="Liu W."/>
        </authorList>
    </citation>
    <scope>NUCLEOTIDE SEQUENCE</scope>
    <source>
        <strain evidence="7">S2-4</strain>
    </source>
</reference>
<name>A0ABT1A5F4_9PSEU</name>
<comment type="similarity">
    <text evidence="1">Belongs to the glycosyltransferase group 1 family. Glycosyltransferase 4 subfamily.</text>
</comment>
<comment type="caution">
    <text evidence="7">The sequence shown here is derived from an EMBL/GenBank/DDBJ whole genome shotgun (WGS) entry which is preliminary data.</text>
</comment>
<evidence type="ECO:0000256" key="1">
    <source>
        <dbReference type="ARBA" id="ARBA00009481"/>
    </source>
</evidence>
<evidence type="ECO:0000259" key="5">
    <source>
        <dbReference type="Pfam" id="PF00534"/>
    </source>
</evidence>
<dbReference type="PANTHER" id="PTHR12526">
    <property type="entry name" value="GLYCOSYLTRANSFERASE"/>
    <property type="match status" value="1"/>
</dbReference>
<protein>
    <submittedName>
        <fullName evidence="7">Glycosyltransferase</fullName>
    </submittedName>
</protein>
<dbReference type="CDD" id="cd03811">
    <property type="entry name" value="GT4_GT28_WabH-like"/>
    <property type="match status" value="1"/>
</dbReference>
<evidence type="ECO:0000256" key="4">
    <source>
        <dbReference type="SAM" id="Phobius"/>
    </source>
</evidence>
<dbReference type="Gene3D" id="3.40.50.2000">
    <property type="entry name" value="Glycogen Phosphorylase B"/>
    <property type="match status" value="2"/>
</dbReference>
<evidence type="ECO:0000256" key="2">
    <source>
        <dbReference type="ARBA" id="ARBA00022676"/>
    </source>
</evidence>
<feature type="transmembrane region" description="Helical" evidence="4">
    <location>
        <begin position="515"/>
        <end position="535"/>
    </location>
</feature>
<evidence type="ECO:0000313" key="7">
    <source>
        <dbReference type="EMBL" id="MCO1658242.1"/>
    </source>
</evidence>
<organism evidence="7 8">
    <name type="scientific">Pseudonocardia humida</name>
    <dbReference type="NCBI Taxonomy" id="2800819"/>
    <lineage>
        <taxon>Bacteria</taxon>
        <taxon>Bacillati</taxon>
        <taxon>Actinomycetota</taxon>
        <taxon>Actinomycetes</taxon>
        <taxon>Pseudonocardiales</taxon>
        <taxon>Pseudonocardiaceae</taxon>
        <taxon>Pseudonocardia</taxon>
    </lineage>
</organism>
<feature type="domain" description="Glycosyl transferase family 1" evidence="5">
    <location>
        <begin position="158"/>
        <end position="326"/>
    </location>
</feature>
<feature type="transmembrane region" description="Helical" evidence="4">
    <location>
        <begin position="362"/>
        <end position="382"/>
    </location>
</feature>
<dbReference type="InterPro" id="IPR028098">
    <property type="entry name" value="Glyco_trans_4-like_N"/>
</dbReference>
<keyword evidence="2" id="KW-0328">Glycosyltransferase</keyword>